<dbReference type="HAMAP" id="MF_00657">
    <property type="entry name" value="Hydroxyl_YbiX"/>
    <property type="match status" value="1"/>
</dbReference>
<dbReference type="NCBIfam" id="NF003974">
    <property type="entry name" value="PRK05467.1-3"/>
    <property type="match status" value="1"/>
</dbReference>
<feature type="binding site" evidence="7">
    <location>
        <position position="159"/>
    </location>
    <ligand>
        <name>Fe cation</name>
        <dbReference type="ChEBI" id="CHEBI:24875"/>
    </ligand>
</feature>
<reference evidence="9 10" key="1">
    <citation type="submission" date="2015-05" db="EMBL/GenBank/DDBJ databases">
        <title>Draft genome sequence of Lampropedia sp. CT6, isolated from the microbial mat of a hot water spring, located at Manikaran, India.</title>
        <authorList>
            <person name="Tripathi C."/>
            <person name="Rani P."/>
            <person name="Mahato N.K."/>
            <person name="Lal R."/>
        </authorList>
    </citation>
    <scope>NUCLEOTIDE SEQUENCE [LARGE SCALE GENOMIC DNA]</scope>
    <source>
        <strain evidence="9 10">CT6</strain>
    </source>
</reference>
<accession>A0A0U1Q3D8</accession>
<evidence type="ECO:0000313" key="9">
    <source>
        <dbReference type="EMBL" id="KKW69254.1"/>
    </source>
</evidence>
<evidence type="ECO:0000256" key="3">
    <source>
        <dbReference type="ARBA" id="ARBA00022896"/>
    </source>
</evidence>
<dbReference type="Proteomes" id="UP000050580">
    <property type="component" value="Unassembled WGS sequence"/>
</dbReference>
<dbReference type="Pfam" id="PF18331">
    <property type="entry name" value="PKHD_C"/>
    <property type="match status" value="1"/>
</dbReference>
<dbReference type="InterPro" id="IPR023550">
    <property type="entry name" value="PKHD_hydroxylase"/>
</dbReference>
<keyword evidence="10" id="KW-1185">Reference proteome</keyword>
<keyword evidence="4 7" id="KW-0223">Dioxygenase</keyword>
<dbReference type="NCBIfam" id="NF003975">
    <property type="entry name" value="PRK05467.1-4"/>
    <property type="match status" value="1"/>
</dbReference>
<evidence type="ECO:0000256" key="7">
    <source>
        <dbReference type="HAMAP-Rule" id="MF_00657"/>
    </source>
</evidence>
<comment type="caution">
    <text evidence="9">The sequence shown here is derived from an EMBL/GenBank/DDBJ whole genome shotgun (WGS) entry which is preliminary data.</text>
</comment>
<comment type="cofactor">
    <cofactor evidence="1 7">
        <name>L-ascorbate</name>
        <dbReference type="ChEBI" id="CHEBI:38290"/>
    </cofactor>
</comment>
<feature type="binding site" evidence="7">
    <location>
        <position position="96"/>
    </location>
    <ligand>
        <name>Fe cation</name>
        <dbReference type="ChEBI" id="CHEBI:24875"/>
    </ligand>
</feature>
<dbReference type="PANTHER" id="PTHR41536">
    <property type="entry name" value="PKHD-TYPE HYDROXYLASE YBIX"/>
    <property type="match status" value="1"/>
</dbReference>
<evidence type="ECO:0000256" key="2">
    <source>
        <dbReference type="ARBA" id="ARBA00022723"/>
    </source>
</evidence>
<proteinExistence type="inferred from homology"/>
<keyword evidence="3 7" id="KW-0847">Vitamin C</keyword>
<dbReference type="Gene3D" id="2.60.120.620">
    <property type="entry name" value="q2cbj1_9rhob like domain"/>
    <property type="match status" value="1"/>
</dbReference>
<gene>
    <name evidence="9" type="ORF">AAV94_00520</name>
</gene>
<dbReference type="STRING" id="1610491.AAV94_00520"/>
<dbReference type="GO" id="GO:0006879">
    <property type="term" value="P:intracellular iron ion homeostasis"/>
    <property type="evidence" value="ECO:0007669"/>
    <property type="project" value="TreeGrafter"/>
</dbReference>
<evidence type="ECO:0000259" key="8">
    <source>
        <dbReference type="PROSITE" id="PS51471"/>
    </source>
</evidence>
<comment type="cofactor">
    <cofactor evidence="7">
        <name>Fe(2+)</name>
        <dbReference type="ChEBI" id="CHEBI:29033"/>
    </cofactor>
    <text evidence="7">Binds 1 Fe(2+) ion per subunit.</text>
</comment>
<dbReference type="PATRIC" id="fig|1610491.3.peg.109"/>
<protein>
    <submittedName>
        <fullName evidence="9">Fe(II)-dependent oxygenase</fullName>
    </submittedName>
</protein>
<dbReference type="SUPFAM" id="SSF51197">
    <property type="entry name" value="Clavaminate synthase-like"/>
    <property type="match status" value="1"/>
</dbReference>
<organism evidence="9 10">
    <name type="scientific">Lampropedia cohaerens</name>
    <dbReference type="NCBI Taxonomy" id="1610491"/>
    <lineage>
        <taxon>Bacteria</taxon>
        <taxon>Pseudomonadati</taxon>
        <taxon>Pseudomonadota</taxon>
        <taxon>Betaproteobacteria</taxon>
        <taxon>Burkholderiales</taxon>
        <taxon>Comamonadaceae</taxon>
        <taxon>Lampropedia</taxon>
    </lineage>
</organism>
<evidence type="ECO:0000256" key="5">
    <source>
        <dbReference type="ARBA" id="ARBA00023002"/>
    </source>
</evidence>
<dbReference type="Pfam" id="PF13640">
    <property type="entry name" value="2OG-FeII_Oxy_3"/>
    <property type="match status" value="1"/>
</dbReference>
<dbReference type="RefSeq" id="WP_046740376.1">
    <property type="nucleotide sequence ID" value="NZ_LBNQ01000008.1"/>
</dbReference>
<evidence type="ECO:0000256" key="4">
    <source>
        <dbReference type="ARBA" id="ARBA00022964"/>
    </source>
</evidence>
<evidence type="ECO:0000256" key="6">
    <source>
        <dbReference type="ARBA" id="ARBA00023004"/>
    </source>
</evidence>
<evidence type="ECO:0000256" key="1">
    <source>
        <dbReference type="ARBA" id="ARBA00001961"/>
    </source>
</evidence>
<feature type="binding site" evidence="7">
    <location>
        <position position="98"/>
    </location>
    <ligand>
        <name>Fe cation</name>
        <dbReference type="ChEBI" id="CHEBI:24875"/>
    </ligand>
</feature>
<feature type="domain" description="Fe2OG dioxygenase" evidence="8">
    <location>
        <begin position="78"/>
        <end position="178"/>
    </location>
</feature>
<dbReference type="InterPro" id="IPR006620">
    <property type="entry name" value="Pro_4_hyd_alph"/>
</dbReference>
<dbReference type="SMART" id="SM00702">
    <property type="entry name" value="P4Hc"/>
    <property type="match status" value="1"/>
</dbReference>
<dbReference type="GO" id="GO:0005506">
    <property type="term" value="F:iron ion binding"/>
    <property type="evidence" value="ECO:0007669"/>
    <property type="project" value="UniProtKB-UniRule"/>
</dbReference>
<dbReference type="OrthoDB" id="9812472at2"/>
<dbReference type="AlphaFoldDB" id="A0A0U1Q3D8"/>
<dbReference type="InterPro" id="IPR005123">
    <property type="entry name" value="Oxoglu/Fe-dep_dioxygenase_dom"/>
</dbReference>
<dbReference type="GO" id="GO:0016706">
    <property type="term" value="F:2-oxoglutarate-dependent dioxygenase activity"/>
    <property type="evidence" value="ECO:0007669"/>
    <property type="project" value="UniProtKB-UniRule"/>
</dbReference>
<sequence>MLLQIPQLFSPEEARQLRETLERAQWRDGRQTAGHLAQSVKRNEQLALDDPIAIQLGEQILARLGQNPLFISAALPARVLPPRFNRYAGGGTYGNHIDNAIFTIPGNGARVRTDISSTLFLSDPDSYDGGELVIEDTYGVHSIKLPAGHMVVYPGTSLHRVNPVTRGVRYASFFWTQSLVALDVQRRTLFELDTAIQRLTADHPEHPSISQLTGVYHNLLRLWSTT</sequence>
<dbReference type="PROSITE" id="PS51471">
    <property type="entry name" value="FE2OG_OXY"/>
    <property type="match status" value="1"/>
</dbReference>
<dbReference type="Gene3D" id="4.10.860.20">
    <property type="entry name" value="Rabenosyn, Rab binding domain"/>
    <property type="match status" value="1"/>
</dbReference>
<dbReference type="InterPro" id="IPR041097">
    <property type="entry name" value="PKHD_C"/>
</dbReference>
<keyword evidence="2 7" id="KW-0479">Metal-binding</keyword>
<dbReference type="EMBL" id="LBNQ01000008">
    <property type="protein sequence ID" value="KKW69254.1"/>
    <property type="molecule type" value="Genomic_DNA"/>
</dbReference>
<feature type="binding site" evidence="7">
    <location>
        <position position="169"/>
    </location>
    <ligand>
        <name>2-oxoglutarate</name>
        <dbReference type="ChEBI" id="CHEBI:16810"/>
    </ligand>
</feature>
<dbReference type="PANTHER" id="PTHR41536:SF1">
    <property type="entry name" value="PKHD-TYPE HYDROXYLASE YBIX"/>
    <property type="match status" value="1"/>
</dbReference>
<name>A0A0U1Q3D8_9BURK</name>
<keyword evidence="5 7" id="KW-0560">Oxidoreductase</keyword>
<dbReference type="InterPro" id="IPR044862">
    <property type="entry name" value="Pro_4_hyd_alph_FE2OG_OXY"/>
</dbReference>
<evidence type="ECO:0000313" key="10">
    <source>
        <dbReference type="Proteomes" id="UP000050580"/>
    </source>
</evidence>
<dbReference type="GO" id="GO:0006974">
    <property type="term" value="P:DNA damage response"/>
    <property type="evidence" value="ECO:0007669"/>
    <property type="project" value="TreeGrafter"/>
</dbReference>
<keyword evidence="6 7" id="KW-0408">Iron</keyword>
<dbReference type="GO" id="GO:0031418">
    <property type="term" value="F:L-ascorbic acid binding"/>
    <property type="evidence" value="ECO:0007669"/>
    <property type="project" value="UniProtKB-KW"/>
</dbReference>